<dbReference type="Gene3D" id="2.60.40.4070">
    <property type="match status" value="2"/>
</dbReference>
<dbReference type="Pfam" id="PF08486">
    <property type="entry name" value="SpoIID"/>
    <property type="match status" value="1"/>
</dbReference>
<dbReference type="GO" id="GO:0030288">
    <property type="term" value="C:outer membrane-bounded periplasmic space"/>
    <property type="evidence" value="ECO:0007669"/>
    <property type="project" value="TreeGrafter"/>
</dbReference>
<dbReference type="NCBIfam" id="TIGR02669">
    <property type="entry name" value="SpoIID_LytB"/>
    <property type="match status" value="1"/>
</dbReference>
<comment type="caution">
    <text evidence="2">The sequence shown here is derived from an EMBL/GenBank/DDBJ whole genome shotgun (WGS) entry which is preliminary data.</text>
</comment>
<evidence type="ECO:0000313" key="2">
    <source>
        <dbReference type="EMBL" id="TRZ40550.1"/>
    </source>
</evidence>
<dbReference type="Pfam" id="PF08239">
    <property type="entry name" value="SH3_3"/>
    <property type="match status" value="1"/>
</dbReference>
<dbReference type="PANTHER" id="PTHR30032:SF4">
    <property type="entry name" value="AMIDASE ENHANCER"/>
    <property type="match status" value="1"/>
</dbReference>
<dbReference type="InterPro" id="IPR013693">
    <property type="entry name" value="SpoIID/LytB_N"/>
</dbReference>
<dbReference type="PANTHER" id="PTHR30032">
    <property type="entry name" value="N-ACETYLMURAMOYL-L-ALANINE AMIDASE-RELATED"/>
    <property type="match status" value="1"/>
</dbReference>
<name>A0A553SU79_NIACI</name>
<protein>
    <submittedName>
        <fullName evidence="2">SpoIID/LytB domain-containing protein</fullName>
    </submittedName>
</protein>
<reference evidence="3" key="1">
    <citation type="submission" date="2018-10" db="EMBL/GenBank/DDBJ databases">
        <title>FDA dAtabase for Regulatory Grade micrObial Sequences (FDA-ARGOS): Supporting development and validation of Infectious Disease Dx tests.</title>
        <authorList>
            <person name="Minogue T."/>
            <person name="Wolcott M."/>
            <person name="Wasieloski L."/>
            <person name="Aguilar W."/>
            <person name="Moore D."/>
            <person name="Tallon L."/>
            <person name="Sadzewicz L."/>
            <person name="Sengamalay N."/>
            <person name="Ott S."/>
            <person name="Godinez A."/>
            <person name="Nagaraj S."/>
            <person name="Vavikolanu K."/>
            <person name="Vyas G."/>
            <person name="Nadendla S."/>
            <person name="George J."/>
            <person name="Sichtig H."/>
        </authorList>
    </citation>
    <scope>NUCLEOTIDE SEQUENCE [LARGE SCALE GENOMIC DNA]</scope>
    <source>
        <strain evidence="3">FDAARGOS_343</strain>
    </source>
</reference>
<dbReference type="SMART" id="SM00287">
    <property type="entry name" value="SH3b"/>
    <property type="match status" value="1"/>
</dbReference>
<gene>
    <name evidence="2" type="ORF">CEQ21_06510</name>
</gene>
<sequence length="713" mass="77957">MRKVRLILLLFTLFFGAAIYPEKIKAASTIPTIEVKLVNYLGNKTSITVVFNGEYKLSNGIKVSSGTEAVIKLSNSKLSMETSKGQVLIEKDSTISAAPVKTDGTLSVNGRKYNGSFQFVIEKDTKNSNLYVRPINKVDIETYLRGVVPQEMPALWSMEALKAQTVAARTYAIKHMNDSNMVDTIAKQVYGGSSANHAQSDTAVKETEGMVLKSNGALIDAVFSASNGGWTELNSSVWGGAALSYFAVKEDTFDFNPATKEKFTWAIQLKQEQLPATLNLAIADIWWNTLKETDADNAVLINIKKWLVSEGYTNDVAKIKIAKIHKLGVDLTSLSAGGRVLKGTLKMDYLLMANGKTAEKKVLEMNGTAASKIRAIVGIDRMTSYLIDETVTKNGSIYMKGRGNGHAVGLSQYGARNRAEAGHSFNQILQFYYPKAALMKEYSGTASNSQGMDDTVPPNISSFKASIDYKKNTTKLSMKINKSGKLTMIVKDSKGKTVATIAKNKEVKSGSLSFDWNISKVENATYTAEIIASNKDGYQKTASHKVTVKKDKAPPAISSLKASTDNKKNTVKIGMKTNKAGKITIVLKDPKGKTVSTLVKNKEVKTGSLSFSWNISKVGNGTYTAEITTENLHGYKKTMKQKIIIKKPVKVKKASVKPSVLNLRQKPSTSSKVILKLKKKQTVVIQSQQGSWYKVKYGSKTGYVSAKYVTILK</sequence>
<dbReference type="InterPro" id="IPR051922">
    <property type="entry name" value="Bact_Sporulation_Assoc"/>
</dbReference>
<accession>A0A553SU79</accession>
<dbReference type="Gene3D" id="2.30.30.40">
    <property type="entry name" value="SH3 Domains"/>
    <property type="match status" value="1"/>
</dbReference>
<proteinExistence type="predicted"/>
<dbReference type="Proteomes" id="UP000319837">
    <property type="component" value="Unassembled WGS sequence"/>
</dbReference>
<dbReference type="GO" id="GO:0030435">
    <property type="term" value="P:sporulation resulting in formation of a cellular spore"/>
    <property type="evidence" value="ECO:0007669"/>
    <property type="project" value="InterPro"/>
</dbReference>
<dbReference type="RefSeq" id="WP_185763938.1">
    <property type="nucleotide sequence ID" value="NZ_RIBP01000001.1"/>
</dbReference>
<dbReference type="InterPro" id="IPR003646">
    <property type="entry name" value="SH3-like_bac-type"/>
</dbReference>
<evidence type="ECO:0000313" key="3">
    <source>
        <dbReference type="Proteomes" id="UP000319837"/>
    </source>
</evidence>
<dbReference type="InterPro" id="IPR013486">
    <property type="entry name" value="SpoIID/LytB"/>
</dbReference>
<feature type="domain" description="SH3b" evidence="1">
    <location>
        <begin position="651"/>
        <end position="713"/>
    </location>
</feature>
<dbReference type="EMBL" id="RIBP01000001">
    <property type="protein sequence ID" value="TRZ40550.1"/>
    <property type="molecule type" value="Genomic_DNA"/>
</dbReference>
<evidence type="ECO:0000259" key="1">
    <source>
        <dbReference type="PROSITE" id="PS51781"/>
    </source>
</evidence>
<organism evidence="2 3">
    <name type="scientific">Niallia circulans</name>
    <name type="common">Bacillus circulans</name>
    <dbReference type="NCBI Taxonomy" id="1397"/>
    <lineage>
        <taxon>Bacteria</taxon>
        <taxon>Bacillati</taxon>
        <taxon>Bacillota</taxon>
        <taxon>Bacilli</taxon>
        <taxon>Bacillales</taxon>
        <taxon>Bacillaceae</taxon>
        <taxon>Niallia</taxon>
    </lineage>
</organism>
<dbReference type="AlphaFoldDB" id="A0A553SU79"/>
<dbReference type="PROSITE" id="PS51781">
    <property type="entry name" value="SH3B"/>
    <property type="match status" value="1"/>
</dbReference>